<feature type="compositionally biased region" description="Acidic residues" evidence="1">
    <location>
        <begin position="38"/>
        <end position="56"/>
    </location>
</feature>
<sequence>MKAKTKAKARYLKRKKVRRNARRVAVPKTKDTPRQESIEEEEEEVVSEDTPSEQDEDTRKVAHEERVMDSHQKKRRKLSGKGEDTYEEDPTPDAEESNIPLDSKLPSQGSLPSFPVPAAPNALSKYVLAMQGIDKALVHAEIINAAAVLPILPSGVDERTKLSERTRKRLLELGITCCTVAKGHSAMSVCEGRYPRQSVLSVMPVRHPSPRIRAVYSTHRDR</sequence>
<protein>
    <submittedName>
        <fullName evidence="2">Uncharacterized protein</fullName>
    </submittedName>
</protein>
<organism evidence="2 3">
    <name type="scientific">Scleroderma citrinum Foug A</name>
    <dbReference type="NCBI Taxonomy" id="1036808"/>
    <lineage>
        <taxon>Eukaryota</taxon>
        <taxon>Fungi</taxon>
        <taxon>Dikarya</taxon>
        <taxon>Basidiomycota</taxon>
        <taxon>Agaricomycotina</taxon>
        <taxon>Agaricomycetes</taxon>
        <taxon>Agaricomycetidae</taxon>
        <taxon>Boletales</taxon>
        <taxon>Sclerodermatineae</taxon>
        <taxon>Sclerodermataceae</taxon>
        <taxon>Scleroderma</taxon>
    </lineage>
</organism>
<dbReference type="AlphaFoldDB" id="A0A0C3DQS0"/>
<feature type="region of interest" description="Disordered" evidence="1">
    <location>
        <begin position="1"/>
        <end position="110"/>
    </location>
</feature>
<dbReference type="EMBL" id="KN822087">
    <property type="protein sequence ID" value="KIM58341.1"/>
    <property type="molecule type" value="Genomic_DNA"/>
</dbReference>
<accession>A0A0C3DQS0</accession>
<feature type="compositionally biased region" description="Acidic residues" evidence="1">
    <location>
        <begin position="85"/>
        <end position="96"/>
    </location>
</feature>
<evidence type="ECO:0000256" key="1">
    <source>
        <dbReference type="SAM" id="MobiDB-lite"/>
    </source>
</evidence>
<dbReference type="InParanoid" id="A0A0C3DQS0"/>
<reference evidence="2 3" key="1">
    <citation type="submission" date="2014-04" db="EMBL/GenBank/DDBJ databases">
        <authorList>
            <consortium name="DOE Joint Genome Institute"/>
            <person name="Kuo A."/>
            <person name="Kohler A."/>
            <person name="Nagy L.G."/>
            <person name="Floudas D."/>
            <person name="Copeland A."/>
            <person name="Barry K.W."/>
            <person name="Cichocki N."/>
            <person name="Veneault-Fourrey C."/>
            <person name="LaButti K."/>
            <person name="Lindquist E.A."/>
            <person name="Lipzen A."/>
            <person name="Lundell T."/>
            <person name="Morin E."/>
            <person name="Murat C."/>
            <person name="Sun H."/>
            <person name="Tunlid A."/>
            <person name="Henrissat B."/>
            <person name="Grigoriev I.V."/>
            <person name="Hibbett D.S."/>
            <person name="Martin F."/>
            <person name="Nordberg H.P."/>
            <person name="Cantor M.N."/>
            <person name="Hua S.X."/>
        </authorList>
    </citation>
    <scope>NUCLEOTIDE SEQUENCE [LARGE SCALE GENOMIC DNA]</scope>
    <source>
        <strain evidence="2 3">Foug A</strain>
    </source>
</reference>
<name>A0A0C3DQS0_9AGAM</name>
<proteinExistence type="predicted"/>
<dbReference type="Proteomes" id="UP000053989">
    <property type="component" value="Unassembled WGS sequence"/>
</dbReference>
<evidence type="ECO:0000313" key="3">
    <source>
        <dbReference type="Proteomes" id="UP000053989"/>
    </source>
</evidence>
<dbReference type="OrthoDB" id="3370at2759"/>
<feature type="compositionally biased region" description="Basic residues" evidence="1">
    <location>
        <begin position="1"/>
        <end position="22"/>
    </location>
</feature>
<feature type="compositionally biased region" description="Basic and acidic residues" evidence="1">
    <location>
        <begin position="57"/>
        <end position="71"/>
    </location>
</feature>
<reference evidence="3" key="2">
    <citation type="submission" date="2015-01" db="EMBL/GenBank/DDBJ databases">
        <title>Evolutionary Origins and Diversification of the Mycorrhizal Mutualists.</title>
        <authorList>
            <consortium name="DOE Joint Genome Institute"/>
            <consortium name="Mycorrhizal Genomics Consortium"/>
            <person name="Kohler A."/>
            <person name="Kuo A."/>
            <person name="Nagy L.G."/>
            <person name="Floudas D."/>
            <person name="Copeland A."/>
            <person name="Barry K.W."/>
            <person name="Cichocki N."/>
            <person name="Veneault-Fourrey C."/>
            <person name="LaButti K."/>
            <person name="Lindquist E.A."/>
            <person name="Lipzen A."/>
            <person name="Lundell T."/>
            <person name="Morin E."/>
            <person name="Murat C."/>
            <person name="Riley R."/>
            <person name="Ohm R."/>
            <person name="Sun H."/>
            <person name="Tunlid A."/>
            <person name="Henrissat B."/>
            <person name="Grigoriev I.V."/>
            <person name="Hibbett D.S."/>
            <person name="Martin F."/>
        </authorList>
    </citation>
    <scope>NUCLEOTIDE SEQUENCE [LARGE SCALE GENOMIC DNA]</scope>
    <source>
        <strain evidence="3">Foug A</strain>
    </source>
</reference>
<dbReference type="STRING" id="1036808.A0A0C3DQS0"/>
<keyword evidence="3" id="KW-1185">Reference proteome</keyword>
<dbReference type="HOGENOM" id="CLU_1246014_0_0_1"/>
<feature type="compositionally biased region" description="Basic and acidic residues" evidence="1">
    <location>
        <begin position="28"/>
        <end position="37"/>
    </location>
</feature>
<evidence type="ECO:0000313" key="2">
    <source>
        <dbReference type="EMBL" id="KIM58341.1"/>
    </source>
</evidence>
<gene>
    <name evidence="2" type="ORF">SCLCIDRAFT_1218681</name>
</gene>